<dbReference type="Proteomes" id="UP000266841">
    <property type="component" value="Unassembled WGS sequence"/>
</dbReference>
<dbReference type="InterPro" id="IPR007527">
    <property type="entry name" value="Znf_SWIM"/>
</dbReference>
<evidence type="ECO:0000256" key="1">
    <source>
        <dbReference type="PROSITE-ProRule" id="PRU00325"/>
    </source>
</evidence>
<keyword evidence="1" id="KW-0862">Zinc</keyword>
<comment type="caution">
    <text evidence="3">The sequence shown here is derived from an EMBL/GenBank/DDBJ whole genome shotgun (WGS) entry which is preliminary data.</text>
</comment>
<proteinExistence type="predicted"/>
<feature type="non-terminal residue" evidence="3">
    <location>
        <position position="1"/>
    </location>
</feature>
<evidence type="ECO:0000313" key="3">
    <source>
        <dbReference type="EMBL" id="EJK60836.1"/>
    </source>
</evidence>
<keyword evidence="1" id="KW-0479">Metal-binding</keyword>
<sequence>AKEYKLANYIRRFTYLSMDAMTTSPVEGNNNAIKHGQFRIHSNMNLSQSLPKVYGGVNSRIERSISQAKRDTGKTSYSSRAATADFVNVKGQSLVDRNFDSRFKYKGAQTDTETWKVWCFDSKRHNTFLSEPWCYLPYYHRVHNLEVRRSGEKLFIHCSCGFYHRTGLPCPHFFFLIDEIDLMMIHVRYWKVYHAYFNEDSDIGRYLTRAQAQQFENRTCGIPIMSCHLSKLKQKTGLDTMPAYLEGTTEADWNQATYVLSQQACTFTDFDNYKNRTPTSEDECGFGDFNGGDDNESHSTYVTNEANRMHQEIEVAAKSCDKMSDDEKKWCGKIVLKTARP</sequence>
<reference evidence="3 4" key="1">
    <citation type="journal article" date="2012" name="Genome Biol.">
        <title>Genome and low-iron response of an oceanic diatom adapted to chronic iron limitation.</title>
        <authorList>
            <person name="Lommer M."/>
            <person name="Specht M."/>
            <person name="Roy A.S."/>
            <person name="Kraemer L."/>
            <person name="Andreson R."/>
            <person name="Gutowska M.A."/>
            <person name="Wolf J."/>
            <person name="Bergner S.V."/>
            <person name="Schilhabel M.B."/>
            <person name="Klostermeier U.C."/>
            <person name="Beiko R.G."/>
            <person name="Rosenstiel P."/>
            <person name="Hippler M."/>
            <person name="Laroche J."/>
        </authorList>
    </citation>
    <scope>NUCLEOTIDE SEQUENCE [LARGE SCALE GENOMIC DNA]</scope>
    <source>
        <strain evidence="3 4">CCMP1005</strain>
    </source>
</reference>
<keyword evidence="1" id="KW-0863">Zinc-finger</keyword>
<dbReference type="AlphaFoldDB" id="K0SII9"/>
<accession>K0SII9</accession>
<dbReference type="GO" id="GO:0008270">
    <property type="term" value="F:zinc ion binding"/>
    <property type="evidence" value="ECO:0007669"/>
    <property type="project" value="UniProtKB-KW"/>
</dbReference>
<feature type="domain" description="SWIM-type" evidence="2">
    <location>
        <begin position="143"/>
        <end position="181"/>
    </location>
</feature>
<evidence type="ECO:0000259" key="2">
    <source>
        <dbReference type="PROSITE" id="PS50966"/>
    </source>
</evidence>
<gene>
    <name evidence="3" type="ORF">THAOC_18752</name>
</gene>
<name>K0SII9_THAOC</name>
<dbReference type="PROSITE" id="PS50966">
    <property type="entry name" value="ZF_SWIM"/>
    <property type="match status" value="1"/>
</dbReference>
<keyword evidence="4" id="KW-1185">Reference proteome</keyword>
<protein>
    <recommendedName>
        <fullName evidence="2">SWIM-type domain-containing protein</fullName>
    </recommendedName>
</protein>
<dbReference type="EMBL" id="AGNL01020651">
    <property type="protein sequence ID" value="EJK60836.1"/>
    <property type="molecule type" value="Genomic_DNA"/>
</dbReference>
<organism evidence="3 4">
    <name type="scientific">Thalassiosira oceanica</name>
    <name type="common">Marine diatom</name>
    <dbReference type="NCBI Taxonomy" id="159749"/>
    <lineage>
        <taxon>Eukaryota</taxon>
        <taxon>Sar</taxon>
        <taxon>Stramenopiles</taxon>
        <taxon>Ochrophyta</taxon>
        <taxon>Bacillariophyta</taxon>
        <taxon>Coscinodiscophyceae</taxon>
        <taxon>Thalassiosirophycidae</taxon>
        <taxon>Thalassiosirales</taxon>
        <taxon>Thalassiosiraceae</taxon>
        <taxon>Thalassiosira</taxon>
    </lineage>
</organism>
<evidence type="ECO:0000313" key="4">
    <source>
        <dbReference type="Proteomes" id="UP000266841"/>
    </source>
</evidence>